<feature type="region of interest" description="Disordered" evidence="1">
    <location>
        <begin position="1234"/>
        <end position="1306"/>
    </location>
</feature>
<organism evidence="3 4">
    <name type="scientific">Phytoactinopolyspora halotolerans</name>
    <dbReference type="NCBI Taxonomy" id="1981512"/>
    <lineage>
        <taxon>Bacteria</taxon>
        <taxon>Bacillati</taxon>
        <taxon>Actinomycetota</taxon>
        <taxon>Actinomycetes</taxon>
        <taxon>Jiangellales</taxon>
        <taxon>Jiangellaceae</taxon>
        <taxon>Phytoactinopolyspora</taxon>
    </lineage>
</organism>
<feature type="domain" description="Restriction endonuclease type II-like" evidence="2">
    <location>
        <begin position="1116"/>
        <end position="1208"/>
    </location>
</feature>
<dbReference type="EMBL" id="JAAGOA010000008">
    <property type="protein sequence ID" value="NEE01142.1"/>
    <property type="molecule type" value="Genomic_DNA"/>
</dbReference>
<dbReference type="Gene3D" id="3.40.50.300">
    <property type="entry name" value="P-loop containing nucleotide triphosphate hydrolases"/>
    <property type="match status" value="2"/>
</dbReference>
<comment type="caution">
    <text evidence="3">The sequence shown here is derived from an EMBL/GenBank/DDBJ whole genome shotgun (WGS) entry which is preliminary data.</text>
</comment>
<proteinExistence type="predicted"/>
<dbReference type="InterPro" id="IPR050534">
    <property type="entry name" value="Coronavir_polyprotein_1ab"/>
</dbReference>
<dbReference type="InterPro" id="IPR025103">
    <property type="entry name" value="DUF4011"/>
</dbReference>
<reference evidence="3 4" key="1">
    <citation type="submission" date="2020-02" db="EMBL/GenBank/DDBJ databases">
        <authorList>
            <person name="Li X.-J."/>
            <person name="Han X.-M."/>
        </authorList>
    </citation>
    <scope>NUCLEOTIDE SEQUENCE [LARGE SCALE GENOMIC DNA]</scope>
    <source>
        <strain evidence="3 4">CCTCC AB 2017055</strain>
    </source>
</reference>
<dbReference type="Pfam" id="PF13195">
    <property type="entry name" value="DUF4011"/>
    <property type="match status" value="1"/>
</dbReference>
<dbReference type="GO" id="GO:0043139">
    <property type="term" value="F:5'-3' DNA helicase activity"/>
    <property type="evidence" value="ECO:0007669"/>
    <property type="project" value="TreeGrafter"/>
</dbReference>
<dbReference type="InterPro" id="IPR049468">
    <property type="entry name" value="Restrct_endonuc-II-like_dom"/>
</dbReference>
<dbReference type="PANTHER" id="PTHR43788">
    <property type="entry name" value="DNA2/NAM7 HELICASE FAMILY MEMBER"/>
    <property type="match status" value="1"/>
</dbReference>
<protein>
    <submittedName>
        <fullName evidence="3">DUF4011 domain-containing protein</fullName>
    </submittedName>
</protein>
<dbReference type="PANTHER" id="PTHR43788:SF8">
    <property type="entry name" value="DNA-BINDING PROTEIN SMUBP-2"/>
    <property type="match status" value="1"/>
</dbReference>
<evidence type="ECO:0000313" key="4">
    <source>
        <dbReference type="Proteomes" id="UP000475214"/>
    </source>
</evidence>
<feature type="compositionally biased region" description="Acidic residues" evidence="1">
    <location>
        <begin position="1259"/>
        <end position="1268"/>
    </location>
</feature>
<dbReference type="SUPFAM" id="SSF52540">
    <property type="entry name" value="P-loop containing nucleoside triphosphate hydrolases"/>
    <property type="match status" value="1"/>
</dbReference>
<keyword evidence="4" id="KW-1185">Reference proteome</keyword>
<feature type="compositionally biased region" description="Acidic residues" evidence="1">
    <location>
        <begin position="1276"/>
        <end position="1288"/>
    </location>
</feature>
<evidence type="ECO:0000313" key="3">
    <source>
        <dbReference type="EMBL" id="NEE01142.1"/>
    </source>
</evidence>
<accession>A0A6L9S972</accession>
<gene>
    <name evidence="3" type="ORF">G1H10_13290</name>
</gene>
<name>A0A6L9S972_9ACTN</name>
<dbReference type="Pfam" id="PF18741">
    <property type="entry name" value="MTES_1575"/>
    <property type="match status" value="1"/>
</dbReference>
<dbReference type="Proteomes" id="UP000475214">
    <property type="component" value="Unassembled WGS sequence"/>
</dbReference>
<evidence type="ECO:0000259" key="2">
    <source>
        <dbReference type="Pfam" id="PF18741"/>
    </source>
</evidence>
<dbReference type="InterPro" id="IPR027417">
    <property type="entry name" value="P-loop_NTPase"/>
</dbReference>
<sequence length="1367" mass="146845">MRHSDGLGEVVEQWRDELAALGGRDPLLSFRDLKVGTLDLAAAEPEARQRLIDGEPVVLSKLFPHEPLRSSALRSTRAIRDKSRELFEERGINVGLLAVGIATWSNPFVAHRPTAPVLLRTASVVAQDPAETDFVITVDDDPVVNPVLLHALDTQVGLRFKADDLRDHSGQLKYPTVVERLREFAPAHVVDGFSIAHRAVLATFAMEPLLLSRDIEQLGADLASHDIVAALAGDAHASRTIGSAGEQVTPEYVAFDLDSHQHDVVAAAAGGGNLLVDAPPGSGRTQTVASIVAELVGRGQRVLVVSHKRATAADLITRLDSAGLSDVVLDIGTSSSTEAVAQVVDTAHRLREAGVSGGVQPENPQDVRAAEHLRSELDAYRDAMHRRREPDGTSAYDAMVAVASADESIRTDVRISPSALDGARTAEQLRSHLREYTDLEGLTLTEKASPWFGSRVHTAAVADSLATTVVGLRDSYVPELRDAATRAAVEVGLGAPNTIEESVEVVELLSSVESTLSIFGSRLWDEPIDDLVAATAPRRSHPNDGGDGPGFFARRRLRRRAAELAGGSGRGQRDVVHKRLAAAREQLAAWRERSRDGKPPRTGQFLARAVDAVKALHRRLDVLTEANPRTRDLSTLPFSDVAKRLEALARDEAHLRALPRLTELESELVDAGLEPLLDDLRNRSVPPDRVEQVLDYAWLASLLDHWRNTDSALRGFDPADHRRKAEEFRAVDAAVVRAGANRVLRSRAAHFAEVADEYAGQSEVLEGTVGQGSGDIPRTPRQLLEMAPEVALAAAPCWVMSPLNVATVLPPRRLFDVVIIEDAGRVAVAQAVPAIARGSRVVVVADDEVALTSFTTAVEPAPDPDEHEGPWAGEPPASVADLLRDVLPVYGLRGQYRFRDDRLVGFAARVSYAGRLTTVPSAGGNPRVTLELVEARAGGDDPVDSSSAEVSRVVELVLEHLRARPHESLGVVTLGPRHAERLDAALRRALVRAPDVARLLREERTEPFFVKDVERVAGDVRDAIILSLGYGRSVDGRILYRFGALGRPGGERRLASATTRGRERLTVVSTFGADDLSPRRLTTPGSQALGEFLAYLESGQQAVDQEQAPGQDALAEAIAERLRQAGAAVAVGYGGPGGFPVAVRHPVRSDRMVLAVETDSPDGPAARSARERERLRPNQLARLGWSLHRVCAEAWVSDPDGEAKRLVHAYEEAVSVADAYDWAVAAAEADVVAGMPDEPTPSADPSFASDAGAVSAETDSPDASDAEIGDSAAADEAGDAMPDAEEEPPVPARTASRPEITPGWPVSDYTVRELSAVSRWVESDGVARSEDETIDLVALELGLSMDDARNRDVLRHAVRVARAGASS</sequence>
<dbReference type="RefSeq" id="WP_163738207.1">
    <property type="nucleotide sequence ID" value="NZ_JAAGOA010000008.1"/>
</dbReference>
<evidence type="ECO:0000256" key="1">
    <source>
        <dbReference type="SAM" id="MobiDB-lite"/>
    </source>
</evidence>